<gene>
    <name evidence="5" type="ORF">GCM10010191_18280</name>
</gene>
<feature type="domain" description="Ketoreductase" evidence="4">
    <location>
        <begin position="9"/>
        <end position="211"/>
    </location>
</feature>
<dbReference type="PROSITE" id="PS00061">
    <property type="entry name" value="ADH_SHORT"/>
    <property type="match status" value="1"/>
</dbReference>
<dbReference type="RefSeq" id="WP_344588211.1">
    <property type="nucleotide sequence ID" value="NZ_BAAARW010000006.1"/>
</dbReference>
<evidence type="ECO:0000256" key="2">
    <source>
        <dbReference type="ARBA" id="ARBA00023002"/>
    </source>
</evidence>
<evidence type="ECO:0000259" key="4">
    <source>
        <dbReference type="SMART" id="SM00822"/>
    </source>
</evidence>
<comment type="similarity">
    <text evidence="1 3">Belongs to the short-chain dehydrogenases/reductases (SDR) family.</text>
</comment>
<evidence type="ECO:0000313" key="5">
    <source>
        <dbReference type="EMBL" id="GAA2409957.1"/>
    </source>
</evidence>
<dbReference type="EMBL" id="BAAARW010000006">
    <property type="protein sequence ID" value="GAA2409957.1"/>
    <property type="molecule type" value="Genomic_DNA"/>
</dbReference>
<dbReference type="InterPro" id="IPR057326">
    <property type="entry name" value="KR_dom"/>
</dbReference>
<evidence type="ECO:0000256" key="1">
    <source>
        <dbReference type="ARBA" id="ARBA00006484"/>
    </source>
</evidence>
<dbReference type="PANTHER" id="PTHR45024:SF2">
    <property type="entry name" value="SCP2 DOMAIN-CONTAINING PROTEIN"/>
    <property type="match status" value="1"/>
</dbReference>
<dbReference type="InterPro" id="IPR036291">
    <property type="entry name" value="NAD(P)-bd_dom_sf"/>
</dbReference>
<dbReference type="NCBIfam" id="NF005861">
    <property type="entry name" value="PRK07791.1"/>
    <property type="match status" value="1"/>
</dbReference>
<dbReference type="SMART" id="SM00822">
    <property type="entry name" value="PKS_KR"/>
    <property type="match status" value="1"/>
</dbReference>
<dbReference type="Pfam" id="PF00106">
    <property type="entry name" value="adh_short"/>
    <property type="match status" value="1"/>
</dbReference>
<reference evidence="5 6" key="1">
    <citation type="journal article" date="2019" name="Int. J. Syst. Evol. Microbiol.">
        <title>The Global Catalogue of Microorganisms (GCM) 10K type strain sequencing project: providing services to taxonomists for standard genome sequencing and annotation.</title>
        <authorList>
            <consortium name="The Broad Institute Genomics Platform"/>
            <consortium name="The Broad Institute Genome Sequencing Center for Infectious Disease"/>
            <person name="Wu L."/>
            <person name="Ma J."/>
        </authorList>
    </citation>
    <scope>NUCLEOTIDE SEQUENCE [LARGE SCALE GENOMIC DNA]</scope>
    <source>
        <strain evidence="5 6">JCM 3325</strain>
    </source>
</reference>
<keyword evidence="6" id="KW-1185">Reference proteome</keyword>
<keyword evidence="2" id="KW-0560">Oxidoreductase</keyword>
<organism evidence="5 6">
    <name type="scientific">Actinomadura vinacea</name>
    <dbReference type="NCBI Taxonomy" id="115336"/>
    <lineage>
        <taxon>Bacteria</taxon>
        <taxon>Bacillati</taxon>
        <taxon>Actinomycetota</taxon>
        <taxon>Actinomycetes</taxon>
        <taxon>Streptosporangiales</taxon>
        <taxon>Thermomonosporaceae</taxon>
        <taxon>Actinomadura</taxon>
    </lineage>
</organism>
<protein>
    <submittedName>
        <fullName evidence="5">SDR family oxidoreductase</fullName>
    </submittedName>
</protein>
<comment type="caution">
    <text evidence="5">The sequence shown here is derived from an EMBL/GenBank/DDBJ whole genome shotgun (WGS) entry which is preliminary data.</text>
</comment>
<name>A0ABN3IP21_9ACTN</name>
<proteinExistence type="inferred from homology"/>
<dbReference type="SUPFAM" id="SSF51735">
    <property type="entry name" value="NAD(P)-binding Rossmann-fold domains"/>
    <property type="match status" value="1"/>
</dbReference>
<dbReference type="InterPro" id="IPR051687">
    <property type="entry name" value="Peroxisomal_Beta-Oxidation"/>
</dbReference>
<dbReference type="InterPro" id="IPR002347">
    <property type="entry name" value="SDR_fam"/>
</dbReference>
<evidence type="ECO:0000256" key="3">
    <source>
        <dbReference type="RuleBase" id="RU000363"/>
    </source>
</evidence>
<dbReference type="InterPro" id="IPR020904">
    <property type="entry name" value="Sc_DH/Rdtase_CS"/>
</dbReference>
<evidence type="ECO:0000313" key="6">
    <source>
        <dbReference type="Proteomes" id="UP001501231"/>
    </source>
</evidence>
<sequence length="306" mass="31317">MSEKLCEGRVAVITGAGNGLGRAHALAFAEQGAKVVVNDLGAGRDGDGASGGPAQRVVDEITAAGGEAVANTGDISSWDGARQLVEQAVDAFGGLDVLVNNAGILRDRMVVSMTERDWDGVLAVHLKGTIAPLHHAAAYWREQSKLGRTVDARVINTSSPSGLFGSVGQGNYGAAKAGIASLTIIAAAELVRYGVTVNAVAPTALTRLTEDVEFMRDAAAKADLSPEAISPLVVWLGSAASKDVTGRVFGAMGNRITVLEGWVNGPSADAADRWDPAALTEVVPGLVARAAPNADGLGERGNSIMI</sequence>
<dbReference type="PANTHER" id="PTHR45024">
    <property type="entry name" value="DEHYDROGENASES, SHORT CHAIN"/>
    <property type="match status" value="1"/>
</dbReference>
<dbReference type="PRINTS" id="PR00081">
    <property type="entry name" value="GDHRDH"/>
</dbReference>
<dbReference type="Gene3D" id="3.40.50.720">
    <property type="entry name" value="NAD(P)-binding Rossmann-like Domain"/>
    <property type="match status" value="1"/>
</dbReference>
<dbReference type="PRINTS" id="PR00080">
    <property type="entry name" value="SDRFAMILY"/>
</dbReference>
<dbReference type="Proteomes" id="UP001501231">
    <property type="component" value="Unassembled WGS sequence"/>
</dbReference>
<accession>A0ABN3IP21</accession>